<dbReference type="KEGG" id="adl:AURDEDRAFT_117240"/>
<protein>
    <submittedName>
        <fullName evidence="2">Uncharacterized protein</fullName>
    </submittedName>
</protein>
<evidence type="ECO:0000313" key="3">
    <source>
        <dbReference type="Proteomes" id="UP000006514"/>
    </source>
</evidence>
<dbReference type="Proteomes" id="UP000006514">
    <property type="component" value="Unassembled WGS sequence"/>
</dbReference>
<sequence>MAQDSALRGENTIRLAKCTEDEELGANRELARTHGAVGDRVMLVNAVSSRLRAMLNEAHIGASGTITNTALKDKEKGKEKALARLPNGFANNPPAWLEERAPGWTLRGWPDGLPLNKAISAWSSPQLYSILAMLLQGRILLVHPRLGEEPIRAPQDVEPPRARPRRSGSVARSVAPESDNDESEVLGLLEPTLGDVRGTSPGGLSAGTVPTDGGSATIPPNSPRDDDMDRTTLAASASPQNSKGKAKRPVRERMKARPQQPKPPVVRIGDGTESEADSDHASPSEESEESDDEQSEEEEEAEAEETPEPQSPAVSKSNVPSPAKSATSSAPKRQRPGDETTTEGPPTKKHRRSRSTVDAEEKARLAEEKKRLREEERQRKKEAKEAERKAKIEKRIMKEAAKEAEALAKEDRERRHVEELKESRKRMSVAPSEAGSEDRETKRRKLK</sequence>
<name>J0WS86_AURST</name>
<keyword evidence="3" id="KW-1185">Reference proteome</keyword>
<evidence type="ECO:0000256" key="1">
    <source>
        <dbReference type="SAM" id="MobiDB-lite"/>
    </source>
</evidence>
<feature type="region of interest" description="Disordered" evidence="1">
    <location>
        <begin position="151"/>
        <end position="447"/>
    </location>
</feature>
<organism evidence="2 3">
    <name type="scientific">Auricularia subglabra (strain TFB-10046 / SS5)</name>
    <name type="common">White-rot fungus</name>
    <name type="synonym">Auricularia delicata (strain TFB10046)</name>
    <dbReference type="NCBI Taxonomy" id="717982"/>
    <lineage>
        <taxon>Eukaryota</taxon>
        <taxon>Fungi</taxon>
        <taxon>Dikarya</taxon>
        <taxon>Basidiomycota</taxon>
        <taxon>Agaricomycotina</taxon>
        <taxon>Agaricomycetes</taxon>
        <taxon>Auriculariales</taxon>
        <taxon>Auriculariaceae</taxon>
        <taxon>Auricularia</taxon>
    </lineage>
</organism>
<evidence type="ECO:0000313" key="2">
    <source>
        <dbReference type="EMBL" id="EJD35829.1"/>
    </source>
</evidence>
<dbReference type="eggNOG" id="ENOG502SY06">
    <property type="taxonomic scope" value="Eukaryota"/>
</dbReference>
<accession>J0WS86</accession>
<dbReference type="AlphaFoldDB" id="J0WS86"/>
<feature type="compositionally biased region" description="Low complexity" evidence="1">
    <location>
        <begin position="320"/>
        <end position="331"/>
    </location>
</feature>
<proteinExistence type="predicted"/>
<dbReference type="EMBL" id="JH687878">
    <property type="protein sequence ID" value="EJD35829.1"/>
    <property type="molecule type" value="Genomic_DNA"/>
</dbReference>
<feature type="compositionally biased region" description="Acidic residues" evidence="1">
    <location>
        <begin position="285"/>
        <end position="307"/>
    </location>
</feature>
<feature type="compositionally biased region" description="Polar residues" evidence="1">
    <location>
        <begin position="233"/>
        <end position="243"/>
    </location>
</feature>
<dbReference type="OrthoDB" id="3323687at2759"/>
<feature type="compositionally biased region" description="Basic and acidic residues" evidence="1">
    <location>
        <begin position="355"/>
        <end position="422"/>
    </location>
</feature>
<dbReference type="InParanoid" id="J0WS86"/>
<reference evidence="3" key="1">
    <citation type="journal article" date="2012" name="Science">
        <title>The Paleozoic origin of enzymatic lignin decomposition reconstructed from 31 fungal genomes.</title>
        <authorList>
            <person name="Floudas D."/>
            <person name="Binder M."/>
            <person name="Riley R."/>
            <person name="Barry K."/>
            <person name="Blanchette R.A."/>
            <person name="Henrissat B."/>
            <person name="Martinez A.T."/>
            <person name="Otillar R."/>
            <person name="Spatafora J.W."/>
            <person name="Yadav J.S."/>
            <person name="Aerts A."/>
            <person name="Benoit I."/>
            <person name="Boyd A."/>
            <person name="Carlson A."/>
            <person name="Copeland A."/>
            <person name="Coutinho P.M."/>
            <person name="de Vries R.P."/>
            <person name="Ferreira P."/>
            <person name="Findley K."/>
            <person name="Foster B."/>
            <person name="Gaskell J."/>
            <person name="Glotzer D."/>
            <person name="Gorecki P."/>
            <person name="Heitman J."/>
            <person name="Hesse C."/>
            <person name="Hori C."/>
            <person name="Igarashi K."/>
            <person name="Jurgens J.A."/>
            <person name="Kallen N."/>
            <person name="Kersten P."/>
            <person name="Kohler A."/>
            <person name="Kuees U."/>
            <person name="Kumar T.K.A."/>
            <person name="Kuo A."/>
            <person name="LaButti K."/>
            <person name="Larrondo L.F."/>
            <person name="Lindquist E."/>
            <person name="Ling A."/>
            <person name="Lombard V."/>
            <person name="Lucas S."/>
            <person name="Lundell T."/>
            <person name="Martin R."/>
            <person name="McLaughlin D.J."/>
            <person name="Morgenstern I."/>
            <person name="Morin E."/>
            <person name="Murat C."/>
            <person name="Nagy L.G."/>
            <person name="Nolan M."/>
            <person name="Ohm R.A."/>
            <person name="Patyshakuliyeva A."/>
            <person name="Rokas A."/>
            <person name="Ruiz-Duenas F.J."/>
            <person name="Sabat G."/>
            <person name="Salamov A."/>
            <person name="Samejima M."/>
            <person name="Schmutz J."/>
            <person name="Slot J.C."/>
            <person name="St John F."/>
            <person name="Stenlid J."/>
            <person name="Sun H."/>
            <person name="Sun S."/>
            <person name="Syed K."/>
            <person name="Tsang A."/>
            <person name="Wiebenga A."/>
            <person name="Young D."/>
            <person name="Pisabarro A."/>
            <person name="Eastwood D.C."/>
            <person name="Martin F."/>
            <person name="Cullen D."/>
            <person name="Grigoriev I.V."/>
            <person name="Hibbett D.S."/>
        </authorList>
    </citation>
    <scope>NUCLEOTIDE SEQUENCE [LARGE SCALE GENOMIC DNA]</scope>
    <source>
        <strain evidence="3">TFB10046</strain>
    </source>
</reference>
<gene>
    <name evidence="2" type="ORF">AURDEDRAFT_117240</name>
</gene>